<keyword evidence="3" id="KW-0560">Oxidoreductase</keyword>
<protein>
    <recommendedName>
        <fullName evidence="5">Alcohol dehydrogenase-like N-terminal domain-containing protein</fullName>
    </recommendedName>
</protein>
<dbReference type="InterPro" id="IPR013154">
    <property type="entry name" value="ADH-like_N"/>
</dbReference>
<keyword evidence="1" id="KW-0479">Metal-binding</keyword>
<dbReference type="EMBL" id="JAFEKC020000023">
    <property type="protein sequence ID" value="KAK0507578.1"/>
    <property type="molecule type" value="Genomic_DNA"/>
</dbReference>
<feature type="region of interest" description="Disordered" evidence="4">
    <location>
        <begin position="1"/>
        <end position="132"/>
    </location>
</feature>
<organism evidence="6 7">
    <name type="scientific">Cladonia borealis</name>
    <dbReference type="NCBI Taxonomy" id="184061"/>
    <lineage>
        <taxon>Eukaryota</taxon>
        <taxon>Fungi</taxon>
        <taxon>Dikarya</taxon>
        <taxon>Ascomycota</taxon>
        <taxon>Pezizomycotina</taxon>
        <taxon>Lecanoromycetes</taxon>
        <taxon>OSLEUM clade</taxon>
        <taxon>Lecanoromycetidae</taxon>
        <taxon>Lecanorales</taxon>
        <taxon>Lecanorineae</taxon>
        <taxon>Cladoniaceae</taxon>
        <taxon>Cladonia</taxon>
    </lineage>
</organism>
<dbReference type="InterPro" id="IPR047109">
    <property type="entry name" value="CAD-like"/>
</dbReference>
<feature type="domain" description="Alcohol dehydrogenase-like N-terminal" evidence="5">
    <location>
        <begin position="149"/>
        <end position="272"/>
    </location>
</feature>
<evidence type="ECO:0000256" key="4">
    <source>
        <dbReference type="SAM" id="MobiDB-lite"/>
    </source>
</evidence>
<comment type="caution">
    <text evidence="6">The sequence shown here is derived from an EMBL/GenBank/DDBJ whole genome shotgun (WGS) entry which is preliminary data.</text>
</comment>
<dbReference type="GO" id="GO:0016616">
    <property type="term" value="F:oxidoreductase activity, acting on the CH-OH group of donors, NAD or NADP as acceptor"/>
    <property type="evidence" value="ECO:0007669"/>
    <property type="project" value="InterPro"/>
</dbReference>
<feature type="compositionally biased region" description="Polar residues" evidence="4">
    <location>
        <begin position="29"/>
        <end position="44"/>
    </location>
</feature>
<accession>A0AA39QTR8</accession>
<dbReference type="GO" id="GO:0008270">
    <property type="term" value="F:zinc ion binding"/>
    <property type="evidence" value="ECO:0007669"/>
    <property type="project" value="InterPro"/>
</dbReference>
<name>A0AA39QTR8_9LECA</name>
<evidence type="ECO:0000313" key="7">
    <source>
        <dbReference type="Proteomes" id="UP001166286"/>
    </source>
</evidence>
<dbReference type="PANTHER" id="PTHR42683">
    <property type="entry name" value="ALDEHYDE REDUCTASE"/>
    <property type="match status" value="1"/>
</dbReference>
<feature type="compositionally biased region" description="Polar residues" evidence="4">
    <location>
        <begin position="98"/>
        <end position="117"/>
    </location>
</feature>
<reference evidence="6" key="1">
    <citation type="submission" date="2023-03" db="EMBL/GenBank/DDBJ databases">
        <title>Complete genome of Cladonia borealis.</title>
        <authorList>
            <person name="Park H."/>
        </authorList>
    </citation>
    <scope>NUCLEOTIDE SEQUENCE</scope>
    <source>
        <strain evidence="6">ANT050790</strain>
    </source>
</reference>
<evidence type="ECO:0000313" key="6">
    <source>
        <dbReference type="EMBL" id="KAK0507578.1"/>
    </source>
</evidence>
<evidence type="ECO:0000256" key="2">
    <source>
        <dbReference type="ARBA" id="ARBA00022833"/>
    </source>
</evidence>
<dbReference type="PROSITE" id="PS00059">
    <property type="entry name" value="ADH_ZINC"/>
    <property type="match status" value="1"/>
</dbReference>
<evidence type="ECO:0000256" key="1">
    <source>
        <dbReference type="ARBA" id="ARBA00022723"/>
    </source>
</evidence>
<keyword evidence="7" id="KW-1185">Reference proteome</keyword>
<dbReference type="SUPFAM" id="SSF50129">
    <property type="entry name" value="GroES-like"/>
    <property type="match status" value="1"/>
</dbReference>
<dbReference type="InterPro" id="IPR011032">
    <property type="entry name" value="GroES-like_sf"/>
</dbReference>
<dbReference type="InterPro" id="IPR002328">
    <property type="entry name" value="ADH_Zn_CS"/>
</dbReference>
<dbReference type="Gene3D" id="3.90.180.10">
    <property type="entry name" value="Medium-chain alcohol dehydrogenases, catalytic domain"/>
    <property type="match status" value="1"/>
</dbReference>
<dbReference type="Proteomes" id="UP001166286">
    <property type="component" value="Unassembled WGS sequence"/>
</dbReference>
<evidence type="ECO:0000259" key="5">
    <source>
        <dbReference type="Pfam" id="PF08240"/>
    </source>
</evidence>
<proteinExistence type="predicted"/>
<feature type="compositionally biased region" description="Polar residues" evidence="4">
    <location>
        <begin position="52"/>
        <end position="62"/>
    </location>
</feature>
<dbReference type="Pfam" id="PF08240">
    <property type="entry name" value="ADH_N"/>
    <property type="match status" value="1"/>
</dbReference>
<feature type="compositionally biased region" description="Polar residues" evidence="4">
    <location>
        <begin position="77"/>
        <end position="86"/>
    </location>
</feature>
<dbReference type="AlphaFoldDB" id="A0AA39QTR8"/>
<gene>
    <name evidence="6" type="ORF">JMJ35_010101</name>
</gene>
<feature type="compositionally biased region" description="Basic and acidic residues" evidence="4">
    <location>
        <begin position="9"/>
        <end position="22"/>
    </location>
</feature>
<keyword evidence="2" id="KW-0862">Zinc</keyword>
<sequence>MTATSEPSVEERNFFDRFRPTIEDEPNAASVTMTQNPTETVSNTAREDSTPDVPQTKLQDISHNPHKTTQEEDQQSDKQGLNNHPTSQREPDLPTPPIEQTHQNTSNPPTSLTNQPKATEPPTTFHGWLAHSPTSPLTWGPFTPKTWEETDVDIAITHCGVCYSDLCTLRSGWGPTKYPVCVGHEIIGLCTRVGTSAPPHITPGTRLGIGPTSYHCSLPTCPPCSTSATNYCPSRLSTYASTYPHLPPDSNTTYGGFATHTRQNARAVHVIPKGVVEAEGDVLCGGDSGGGVSEIGYDGVGV</sequence>
<evidence type="ECO:0000256" key="3">
    <source>
        <dbReference type="ARBA" id="ARBA00023002"/>
    </source>
</evidence>